<dbReference type="CDD" id="cd13964">
    <property type="entry name" value="PT_UbiA_1"/>
    <property type="match status" value="1"/>
</dbReference>
<organism evidence="7 8">
    <name type="scientific">Caulifigura coniformis</name>
    <dbReference type="NCBI Taxonomy" id="2527983"/>
    <lineage>
        <taxon>Bacteria</taxon>
        <taxon>Pseudomonadati</taxon>
        <taxon>Planctomycetota</taxon>
        <taxon>Planctomycetia</taxon>
        <taxon>Planctomycetales</taxon>
        <taxon>Planctomycetaceae</taxon>
        <taxon>Caulifigura</taxon>
    </lineage>
</organism>
<proteinExistence type="predicted"/>
<feature type="transmembrane region" description="Helical" evidence="6">
    <location>
        <begin position="255"/>
        <end position="275"/>
    </location>
</feature>
<evidence type="ECO:0000256" key="3">
    <source>
        <dbReference type="ARBA" id="ARBA00022692"/>
    </source>
</evidence>
<keyword evidence="2" id="KW-1003">Cell membrane</keyword>
<keyword evidence="4 6" id="KW-1133">Transmembrane helix</keyword>
<reference evidence="7 8" key="1">
    <citation type="submission" date="2019-02" db="EMBL/GenBank/DDBJ databases">
        <title>Deep-cultivation of Planctomycetes and their phenomic and genomic characterization uncovers novel biology.</title>
        <authorList>
            <person name="Wiegand S."/>
            <person name="Jogler M."/>
            <person name="Boedeker C."/>
            <person name="Pinto D."/>
            <person name="Vollmers J."/>
            <person name="Rivas-Marin E."/>
            <person name="Kohn T."/>
            <person name="Peeters S.H."/>
            <person name="Heuer A."/>
            <person name="Rast P."/>
            <person name="Oberbeckmann S."/>
            <person name="Bunk B."/>
            <person name="Jeske O."/>
            <person name="Meyerdierks A."/>
            <person name="Storesund J.E."/>
            <person name="Kallscheuer N."/>
            <person name="Luecker S."/>
            <person name="Lage O.M."/>
            <person name="Pohl T."/>
            <person name="Merkel B.J."/>
            <person name="Hornburger P."/>
            <person name="Mueller R.-W."/>
            <person name="Bruemmer F."/>
            <person name="Labrenz M."/>
            <person name="Spormann A.M."/>
            <person name="Op den Camp H."/>
            <person name="Overmann J."/>
            <person name="Amann R."/>
            <person name="Jetten M.S.M."/>
            <person name="Mascher T."/>
            <person name="Medema M.H."/>
            <person name="Devos D.P."/>
            <person name="Kaster A.-K."/>
            <person name="Ovreas L."/>
            <person name="Rohde M."/>
            <person name="Galperin M.Y."/>
            <person name="Jogler C."/>
        </authorList>
    </citation>
    <scope>NUCLEOTIDE SEQUENCE [LARGE SCALE GENOMIC DNA]</scope>
    <source>
        <strain evidence="7 8">Pan44</strain>
    </source>
</reference>
<dbReference type="InterPro" id="IPR000537">
    <property type="entry name" value="UbiA_prenyltransferase"/>
</dbReference>
<protein>
    <submittedName>
        <fullName evidence="7">(S)-2,3-di-O-geranylgeranylglyceryl phosphate synthase</fullName>
    </submittedName>
</protein>
<dbReference type="EMBL" id="CP036271">
    <property type="protein sequence ID" value="QDT53276.1"/>
    <property type="molecule type" value="Genomic_DNA"/>
</dbReference>
<dbReference type="InParanoid" id="A0A517SB24"/>
<evidence type="ECO:0000256" key="6">
    <source>
        <dbReference type="SAM" id="Phobius"/>
    </source>
</evidence>
<evidence type="ECO:0000313" key="7">
    <source>
        <dbReference type="EMBL" id="QDT53276.1"/>
    </source>
</evidence>
<dbReference type="OrthoDB" id="2908954at2"/>
<feature type="transmembrane region" description="Helical" evidence="6">
    <location>
        <begin position="50"/>
        <end position="68"/>
    </location>
</feature>
<name>A0A517SB24_9PLAN</name>
<dbReference type="PANTHER" id="PTHR42723:SF1">
    <property type="entry name" value="CHLOROPHYLL SYNTHASE, CHLOROPLASTIC"/>
    <property type="match status" value="1"/>
</dbReference>
<feature type="transmembrane region" description="Helical" evidence="6">
    <location>
        <begin position="89"/>
        <end position="106"/>
    </location>
</feature>
<dbReference type="PANTHER" id="PTHR42723">
    <property type="entry name" value="CHLOROPHYLL SYNTHASE"/>
    <property type="match status" value="1"/>
</dbReference>
<dbReference type="RefSeq" id="WP_145028354.1">
    <property type="nucleotide sequence ID" value="NZ_CP036271.1"/>
</dbReference>
<dbReference type="InterPro" id="IPR050475">
    <property type="entry name" value="Prenyltransferase_related"/>
</dbReference>
<dbReference type="Pfam" id="PF01040">
    <property type="entry name" value="UbiA"/>
    <property type="match status" value="1"/>
</dbReference>
<sequence>MSTLRTYAQLCRLPAVFTAMADVFMGYFVLRGVRHLSDPSIQGPQTLAALVVASSALYLAGMVLNDVFDREIDARERPQRPIPSGRVSLRNAIRLAVLLIVTGLIASQLAGYKSLLVALLLLVNIVLYDGWGKHTPLGPLLMGGCRFLNVILGGSSGAGDVSQLFTSHGSLVATGLAIYVAGVTIFAKKEAETSGRGGLIFGQVVLNLGLLTTAVWIAPHMDSTRALATLGVIAVVINRRALQAVADLRPARVQAAVRIMLLSIITIDATVIYTATGDTGTALAVVALLFPSLLLGKWMTMT</sequence>
<evidence type="ECO:0000256" key="1">
    <source>
        <dbReference type="ARBA" id="ARBA00004141"/>
    </source>
</evidence>
<keyword evidence="8" id="KW-1185">Reference proteome</keyword>
<keyword evidence="3 6" id="KW-0812">Transmembrane</keyword>
<gene>
    <name evidence="7" type="ORF">Pan44_12920</name>
</gene>
<comment type="subcellular location">
    <subcellularLocation>
        <location evidence="1">Membrane</location>
        <topology evidence="1">Multi-pass membrane protein</topology>
    </subcellularLocation>
</comment>
<feature type="transmembrane region" description="Helical" evidence="6">
    <location>
        <begin position="199"/>
        <end position="218"/>
    </location>
</feature>
<dbReference type="Proteomes" id="UP000315700">
    <property type="component" value="Chromosome"/>
</dbReference>
<evidence type="ECO:0000313" key="8">
    <source>
        <dbReference type="Proteomes" id="UP000315700"/>
    </source>
</evidence>
<evidence type="ECO:0000256" key="5">
    <source>
        <dbReference type="ARBA" id="ARBA00023136"/>
    </source>
</evidence>
<dbReference type="AlphaFoldDB" id="A0A517SB24"/>
<evidence type="ECO:0000256" key="4">
    <source>
        <dbReference type="ARBA" id="ARBA00022989"/>
    </source>
</evidence>
<dbReference type="GO" id="GO:0016765">
    <property type="term" value="F:transferase activity, transferring alkyl or aryl (other than methyl) groups"/>
    <property type="evidence" value="ECO:0007669"/>
    <property type="project" value="InterPro"/>
</dbReference>
<accession>A0A517SB24</accession>
<dbReference type="GO" id="GO:0016020">
    <property type="term" value="C:membrane"/>
    <property type="evidence" value="ECO:0007669"/>
    <property type="project" value="UniProtKB-SubCell"/>
</dbReference>
<dbReference type="KEGG" id="ccos:Pan44_12920"/>
<feature type="transmembrane region" description="Helical" evidence="6">
    <location>
        <begin position="165"/>
        <end position="187"/>
    </location>
</feature>
<keyword evidence="5 6" id="KW-0472">Membrane</keyword>
<feature type="transmembrane region" description="Helical" evidence="6">
    <location>
        <begin position="281"/>
        <end position="300"/>
    </location>
</feature>
<dbReference type="InterPro" id="IPR044878">
    <property type="entry name" value="UbiA_sf"/>
</dbReference>
<feature type="transmembrane region" description="Helical" evidence="6">
    <location>
        <begin position="224"/>
        <end position="243"/>
    </location>
</feature>
<feature type="transmembrane region" description="Helical" evidence="6">
    <location>
        <begin position="12"/>
        <end position="30"/>
    </location>
</feature>
<evidence type="ECO:0000256" key="2">
    <source>
        <dbReference type="ARBA" id="ARBA00022475"/>
    </source>
</evidence>
<dbReference type="Gene3D" id="1.10.357.140">
    <property type="entry name" value="UbiA prenyltransferase"/>
    <property type="match status" value="1"/>
</dbReference>